<organism evidence="3 4">
    <name type="scientific">Subtercola lobariae</name>
    <dbReference type="NCBI Taxonomy" id="1588641"/>
    <lineage>
        <taxon>Bacteria</taxon>
        <taxon>Bacillati</taxon>
        <taxon>Actinomycetota</taxon>
        <taxon>Actinomycetes</taxon>
        <taxon>Micrococcales</taxon>
        <taxon>Microbacteriaceae</taxon>
        <taxon>Subtercola</taxon>
    </lineage>
</organism>
<feature type="compositionally biased region" description="Polar residues" evidence="1">
    <location>
        <begin position="92"/>
        <end position="104"/>
    </location>
</feature>
<dbReference type="AlphaFoldDB" id="A0A917BA31"/>
<accession>A0A917BA31</accession>
<name>A0A917BA31_9MICO</name>
<evidence type="ECO:0000256" key="1">
    <source>
        <dbReference type="SAM" id="MobiDB-lite"/>
    </source>
</evidence>
<feature type="compositionally biased region" description="Basic and acidic residues" evidence="1">
    <location>
        <begin position="72"/>
        <end position="91"/>
    </location>
</feature>
<sequence length="168" mass="18080">MDVVLSAPGLTPVAARYSHAIVTSKWPEPGMTLPASIDPANPQKFTILWQQLNSGPESGHRRAEDIAAQMKAPDRSAAHVEETPAQGDERQQISLNGSPIDSSQVDTEALWRNFDGLMAAASSSSAPLSRPAQTTDVAPLLDRLASLRDRGILTQAEFEAQKQKLLSL</sequence>
<dbReference type="RefSeq" id="WP_188677991.1">
    <property type="nucleotide sequence ID" value="NZ_BMGP01000003.1"/>
</dbReference>
<reference evidence="3 4" key="1">
    <citation type="journal article" date="2014" name="Int. J. Syst. Evol. Microbiol.">
        <title>Complete genome sequence of Corynebacterium casei LMG S-19264T (=DSM 44701T), isolated from a smear-ripened cheese.</title>
        <authorList>
            <consortium name="US DOE Joint Genome Institute (JGI-PGF)"/>
            <person name="Walter F."/>
            <person name="Albersmeier A."/>
            <person name="Kalinowski J."/>
            <person name="Ruckert C."/>
        </authorList>
    </citation>
    <scope>NUCLEOTIDE SEQUENCE [LARGE SCALE GENOMIC DNA]</scope>
    <source>
        <strain evidence="3 4">CGMCC 1.12976</strain>
    </source>
</reference>
<dbReference type="InterPro" id="IPR018649">
    <property type="entry name" value="SHOCT"/>
</dbReference>
<dbReference type="Pfam" id="PF09851">
    <property type="entry name" value="SHOCT"/>
    <property type="match status" value="1"/>
</dbReference>
<protein>
    <recommendedName>
        <fullName evidence="2">SHOCT domain-containing protein</fullName>
    </recommendedName>
</protein>
<evidence type="ECO:0000313" key="4">
    <source>
        <dbReference type="Proteomes" id="UP000598775"/>
    </source>
</evidence>
<keyword evidence="4" id="KW-1185">Reference proteome</keyword>
<feature type="domain" description="SHOCT" evidence="2">
    <location>
        <begin position="141"/>
        <end position="166"/>
    </location>
</feature>
<feature type="region of interest" description="Disordered" evidence="1">
    <location>
        <begin position="70"/>
        <end position="104"/>
    </location>
</feature>
<dbReference type="EMBL" id="BMGP01000003">
    <property type="protein sequence ID" value="GGF28063.1"/>
    <property type="molecule type" value="Genomic_DNA"/>
</dbReference>
<proteinExistence type="predicted"/>
<dbReference type="Proteomes" id="UP000598775">
    <property type="component" value="Unassembled WGS sequence"/>
</dbReference>
<gene>
    <name evidence="3" type="ORF">GCM10011399_21650</name>
</gene>
<comment type="caution">
    <text evidence="3">The sequence shown here is derived from an EMBL/GenBank/DDBJ whole genome shotgun (WGS) entry which is preliminary data.</text>
</comment>
<evidence type="ECO:0000313" key="3">
    <source>
        <dbReference type="EMBL" id="GGF28063.1"/>
    </source>
</evidence>
<evidence type="ECO:0000259" key="2">
    <source>
        <dbReference type="Pfam" id="PF09851"/>
    </source>
</evidence>